<feature type="domain" description="Gfo/Idh/MocA-like oxidoreductase N-terminal" evidence="1">
    <location>
        <begin position="5"/>
        <end position="121"/>
    </location>
</feature>
<geneLocation type="plasmid" evidence="4">
    <name>II</name>
</geneLocation>
<sequence>MTERVRVAVIGAGIGKAHIAAYAELADLFDVRYVCDLNLSRAEDAARQAPGSQAVPDINQVFADPLVDLVDICLPPQLHAPMTLAALEAGKHVVCEKPLAGSITEVRRIAELSERTGRQVFPVFQYRYGAGYRAAHELKHRGLLGRPYVVALETHWQRGPDYYAERWRGTWKGELGGVLVSHACHIHNLMTHLVGDVVEVAAFLDTRVNPIETEDCAVLSMRTAQGALITSSVTLGAAGNSSRLRMCFEHVTVTSGAEAYQIGAGPWKFEATDPSRQPEIDAATREIPDVLPRFPGLFVDVHARLTGKPDLYLPSLQESYHSIELVTAIYASAREGLIVRLPLATDHPLAAGWLPV</sequence>
<dbReference type="EMBL" id="HG938356">
    <property type="protein sequence ID" value="CDN58324.1"/>
    <property type="molecule type" value="Genomic_DNA"/>
</dbReference>
<dbReference type="Proteomes" id="UP000028186">
    <property type="component" value="Plasmid pHAMBI1141a"/>
</dbReference>
<dbReference type="Pfam" id="PF01408">
    <property type="entry name" value="GFO_IDH_MocA"/>
    <property type="match status" value="1"/>
</dbReference>
<gene>
    <name evidence="3" type="primary">bplA</name>
    <name evidence="3" type="ORF">RG1141_PA14920</name>
</gene>
<dbReference type="InterPro" id="IPR055170">
    <property type="entry name" value="GFO_IDH_MocA-like_dom"/>
</dbReference>
<dbReference type="Pfam" id="PF22725">
    <property type="entry name" value="GFO_IDH_MocA_C3"/>
    <property type="match status" value="1"/>
</dbReference>
<reference evidence="4" key="1">
    <citation type="journal article" date="2014" name="BMC Genomics">
        <title>Genome sequencing of two Neorhizobium galegae strains reveals a noeT gene responsible for the unusual acetylation of the nodulation factors.</title>
        <authorList>
            <person name="Osterman J."/>
            <person name="Marsh J."/>
            <person name="Laine P.K."/>
            <person name="Zeng Z."/>
            <person name="Alatalo E."/>
            <person name="Sullivan J.T."/>
            <person name="Young J.P."/>
            <person name="Thomas-Oates J."/>
            <person name="Paulin L."/>
            <person name="Lindstrom K."/>
        </authorList>
    </citation>
    <scope>NUCLEOTIDE SEQUENCE [LARGE SCALE GENOMIC DNA]</scope>
    <source>
        <strain evidence="4">HAMBI 1141</strain>
        <plasmid evidence="4">II</plasmid>
    </source>
</reference>
<protein>
    <submittedName>
        <fullName evidence="3">Lipopolysaccharide biosynthesis protein BplA</fullName>
    </submittedName>
</protein>
<evidence type="ECO:0000313" key="3">
    <source>
        <dbReference type="EMBL" id="CDN58324.1"/>
    </source>
</evidence>
<dbReference type="PANTHER" id="PTHR43249">
    <property type="entry name" value="UDP-N-ACETYL-2-AMINO-2-DEOXY-D-GLUCURONATE OXIDASE"/>
    <property type="match status" value="1"/>
</dbReference>
<dbReference type="AlphaFoldDB" id="A0A068TJN9"/>
<accession>A0A068TJN9</accession>
<dbReference type="SUPFAM" id="SSF51735">
    <property type="entry name" value="NAD(P)-binding Rossmann-fold domains"/>
    <property type="match status" value="1"/>
</dbReference>
<dbReference type="RefSeq" id="WP_040125619.1">
    <property type="nucleotide sequence ID" value="NZ_HG938356.1"/>
</dbReference>
<dbReference type="Gene3D" id="3.30.360.10">
    <property type="entry name" value="Dihydrodipicolinate Reductase, domain 2"/>
    <property type="match status" value="1"/>
</dbReference>
<dbReference type="HOGENOM" id="CLU_023194_1_0_5"/>
<dbReference type="KEGG" id="ngl:RG1141_PA14920"/>
<name>A0A068TJN9_NEOGA</name>
<dbReference type="PANTHER" id="PTHR43249:SF1">
    <property type="entry name" value="D-GLUCOSIDE 3-DEHYDROGENASE"/>
    <property type="match status" value="1"/>
</dbReference>
<evidence type="ECO:0000259" key="2">
    <source>
        <dbReference type="Pfam" id="PF22725"/>
    </source>
</evidence>
<dbReference type="eggNOG" id="COG0673">
    <property type="taxonomic scope" value="Bacteria"/>
</dbReference>
<dbReference type="GO" id="GO:0000166">
    <property type="term" value="F:nucleotide binding"/>
    <property type="evidence" value="ECO:0007669"/>
    <property type="project" value="InterPro"/>
</dbReference>
<feature type="domain" description="GFO/IDH/MocA-like oxidoreductase" evidence="2">
    <location>
        <begin position="132"/>
        <end position="248"/>
    </location>
</feature>
<proteinExistence type="predicted"/>
<evidence type="ECO:0000259" key="1">
    <source>
        <dbReference type="Pfam" id="PF01408"/>
    </source>
</evidence>
<dbReference type="SUPFAM" id="SSF55347">
    <property type="entry name" value="Glyceraldehyde-3-phosphate dehydrogenase-like, C-terminal domain"/>
    <property type="match status" value="1"/>
</dbReference>
<dbReference type="Gene3D" id="3.40.50.720">
    <property type="entry name" value="NAD(P)-binding Rossmann-like Domain"/>
    <property type="match status" value="1"/>
</dbReference>
<keyword evidence="3" id="KW-0614">Plasmid</keyword>
<dbReference type="InterPro" id="IPR052515">
    <property type="entry name" value="Gfo/Idh/MocA_Oxidoreductase"/>
</dbReference>
<dbReference type="InterPro" id="IPR036291">
    <property type="entry name" value="NAD(P)-bd_dom_sf"/>
</dbReference>
<dbReference type="PATRIC" id="fig|1028801.3.peg.6120"/>
<dbReference type="InterPro" id="IPR000683">
    <property type="entry name" value="Gfo/Idh/MocA-like_OxRdtase_N"/>
</dbReference>
<evidence type="ECO:0000313" key="4">
    <source>
        <dbReference type="Proteomes" id="UP000028186"/>
    </source>
</evidence>
<organism evidence="3 4">
    <name type="scientific">Neorhizobium galegae bv. officinalis bv. officinalis str. HAMBI 1141</name>
    <dbReference type="NCBI Taxonomy" id="1028801"/>
    <lineage>
        <taxon>Bacteria</taxon>
        <taxon>Pseudomonadati</taxon>
        <taxon>Pseudomonadota</taxon>
        <taxon>Alphaproteobacteria</taxon>
        <taxon>Hyphomicrobiales</taxon>
        <taxon>Rhizobiaceae</taxon>
        <taxon>Rhizobium/Agrobacterium group</taxon>
        <taxon>Neorhizobium</taxon>
    </lineage>
</organism>